<reference evidence="1 2" key="1">
    <citation type="journal article" date="2012" name="Genome Biol.">
        <title>Genome and low-iron response of an oceanic diatom adapted to chronic iron limitation.</title>
        <authorList>
            <person name="Lommer M."/>
            <person name="Specht M."/>
            <person name="Roy A.S."/>
            <person name="Kraemer L."/>
            <person name="Andreson R."/>
            <person name="Gutowska M.A."/>
            <person name="Wolf J."/>
            <person name="Bergner S.V."/>
            <person name="Schilhabel M.B."/>
            <person name="Klostermeier U.C."/>
            <person name="Beiko R.G."/>
            <person name="Rosenstiel P."/>
            <person name="Hippler M."/>
            <person name="Laroche J."/>
        </authorList>
    </citation>
    <scope>NUCLEOTIDE SEQUENCE [LARGE SCALE GENOMIC DNA]</scope>
    <source>
        <strain evidence="1 2">CCMP1005</strain>
    </source>
</reference>
<dbReference type="EMBL" id="AGNL01048642">
    <property type="protein sequence ID" value="EJK45268.1"/>
    <property type="molecule type" value="Genomic_DNA"/>
</dbReference>
<comment type="caution">
    <text evidence="1">The sequence shown here is derived from an EMBL/GenBank/DDBJ whole genome shotgun (WGS) entry which is preliminary data.</text>
</comment>
<protein>
    <submittedName>
        <fullName evidence="1">Uncharacterized protein</fullName>
    </submittedName>
</protein>
<dbReference type="AlphaFoldDB" id="K0QZX3"/>
<evidence type="ECO:0000313" key="1">
    <source>
        <dbReference type="EMBL" id="EJK45268.1"/>
    </source>
</evidence>
<dbReference type="Proteomes" id="UP000266841">
    <property type="component" value="Unassembled WGS sequence"/>
</dbReference>
<sequence length="32" mass="3693">TALDEKSKIKSGEYGNRIRDFPHAKRALYQLS</sequence>
<keyword evidence="2" id="KW-1185">Reference proteome</keyword>
<accession>K0QZX3</accession>
<proteinExistence type="predicted"/>
<feature type="non-terminal residue" evidence="1">
    <location>
        <position position="1"/>
    </location>
</feature>
<name>K0QZX3_THAOC</name>
<organism evidence="1 2">
    <name type="scientific">Thalassiosira oceanica</name>
    <name type="common">Marine diatom</name>
    <dbReference type="NCBI Taxonomy" id="159749"/>
    <lineage>
        <taxon>Eukaryota</taxon>
        <taxon>Sar</taxon>
        <taxon>Stramenopiles</taxon>
        <taxon>Ochrophyta</taxon>
        <taxon>Bacillariophyta</taxon>
        <taxon>Coscinodiscophyceae</taxon>
        <taxon>Thalassiosirophycidae</taxon>
        <taxon>Thalassiosirales</taxon>
        <taxon>Thalassiosiraceae</taxon>
        <taxon>Thalassiosira</taxon>
    </lineage>
</organism>
<evidence type="ECO:0000313" key="2">
    <source>
        <dbReference type="Proteomes" id="UP000266841"/>
    </source>
</evidence>
<gene>
    <name evidence="1" type="ORF">THAOC_36126</name>
</gene>